<dbReference type="GO" id="GO:1990573">
    <property type="term" value="P:potassium ion import across plasma membrane"/>
    <property type="evidence" value="ECO:0007669"/>
    <property type="project" value="TreeGrafter"/>
</dbReference>
<evidence type="ECO:0000256" key="9">
    <source>
        <dbReference type="ARBA" id="ARBA00023136"/>
    </source>
</evidence>
<dbReference type="InterPro" id="IPR040445">
    <property type="entry name" value="Kir_TM"/>
</dbReference>
<dbReference type="FunFam" id="2.60.40.1400:FF:000005">
    <property type="entry name" value="G protein-activated inward rectifier potassium channel 2"/>
    <property type="match status" value="1"/>
</dbReference>
<evidence type="ECO:0000256" key="10">
    <source>
        <dbReference type="ARBA" id="ARBA00023303"/>
    </source>
</evidence>
<keyword evidence="8 11" id="KW-0406">Ion transport</keyword>
<dbReference type="GO" id="GO:0034702">
    <property type="term" value="C:monoatomic ion channel complex"/>
    <property type="evidence" value="ECO:0007669"/>
    <property type="project" value="UniProtKB-KW"/>
</dbReference>
<feature type="domain" description="Potassium channel inwardly rectifying transmembrane" evidence="13">
    <location>
        <begin position="1"/>
        <end position="118"/>
    </location>
</feature>
<dbReference type="InterPro" id="IPR041647">
    <property type="entry name" value="IRK_C"/>
</dbReference>
<dbReference type="InterPro" id="IPR013518">
    <property type="entry name" value="K_chnl_inward-rec_Kir_cyto"/>
</dbReference>
<dbReference type="Pfam" id="PF01007">
    <property type="entry name" value="IRK"/>
    <property type="match status" value="1"/>
</dbReference>
<dbReference type="PANTHER" id="PTHR11767:SF51">
    <property type="entry name" value="INWARD RECTIFIER POTASSIUM CHANNEL IRK-1"/>
    <property type="match status" value="1"/>
</dbReference>
<evidence type="ECO:0000256" key="6">
    <source>
        <dbReference type="ARBA" id="ARBA00022958"/>
    </source>
</evidence>
<keyword evidence="16" id="KW-1185">Reference proteome</keyword>
<dbReference type="Pfam" id="PF17655">
    <property type="entry name" value="IRK_C"/>
    <property type="match status" value="1"/>
</dbReference>
<keyword evidence="2 11" id="KW-0813">Transport</keyword>
<evidence type="ECO:0000256" key="7">
    <source>
        <dbReference type="ARBA" id="ARBA00022989"/>
    </source>
</evidence>
<dbReference type="PANTHER" id="PTHR11767">
    <property type="entry name" value="INWARD RECTIFIER POTASSIUM CHANNEL"/>
    <property type="match status" value="1"/>
</dbReference>
<evidence type="ECO:0000256" key="11">
    <source>
        <dbReference type="RuleBase" id="RU003822"/>
    </source>
</evidence>
<comment type="caution">
    <text evidence="15">The sequence shown here is derived from an EMBL/GenBank/DDBJ whole genome shotgun (WGS) entry which is preliminary data.</text>
</comment>
<keyword evidence="10 11" id="KW-0407">Ion channel</keyword>
<evidence type="ECO:0000256" key="2">
    <source>
        <dbReference type="ARBA" id="ARBA00022448"/>
    </source>
</evidence>
<evidence type="ECO:0000256" key="5">
    <source>
        <dbReference type="ARBA" id="ARBA00022882"/>
    </source>
</evidence>
<evidence type="ECO:0000259" key="13">
    <source>
        <dbReference type="Pfam" id="PF01007"/>
    </source>
</evidence>
<accession>A0AA36C9H0</accession>
<dbReference type="PRINTS" id="PR01320">
    <property type="entry name" value="KIRCHANNEL"/>
</dbReference>
<protein>
    <submittedName>
        <fullName evidence="15">Uncharacterized protein</fullName>
    </submittedName>
</protein>
<keyword evidence="7 12" id="KW-1133">Transmembrane helix</keyword>
<feature type="transmembrane region" description="Helical" evidence="12">
    <location>
        <begin position="12"/>
        <end position="34"/>
    </location>
</feature>
<dbReference type="GO" id="GO:0034765">
    <property type="term" value="P:regulation of monoatomic ion transmembrane transport"/>
    <property type="evidence" value="ECO:0007669"/>
    <property type="project" value="TreeGrafter"/>
</dbReference>
<evidence type="ECO:0000256" key="4">
    <source>
        <dbReference type="ARBA" id="ARBA00022692"/>
    </source>
</evidence>
<keyword evidence="3 11" id="KW-0633">Potassium transport</keyword>
<comment type="similarity">
    <text evidence="11">Belongs to the inward rectifier-type potassium channel (TC 1.A.2.1) family.</text>
</comment>
<dbReference type="Gene3D" id="1.10.287.70">
    <property type="match status" value="1"/>
</dbReference>
<name>A0AA36C9H0_9BILA</name>
<reference evidence="15" key="1">
    <citation type="submission" date="2023-06" db="EMBL/GenBank/DDBJ databases">
        <authorList>
            <person name="Delattre M."/>
        </authorList>
    </citation>
    <scope>NUCLEOTIDE SEQUENCE</scope>
    <source>
        <strain evidence="15">AF72</strain>
    </source>
</reference>
<organism evidence="15 16">
    <name type="scientific">Mesorhabditis spiculigera</name>
    <dbReference type="NCBI Taxonomy" id="96644"/>
    <lineage>
        <taxon>Eukaryota</taxon>
        <taxon>Metazoa</taxon>
        <taxon>Ecdysozoa</taxon>
        <taxon>Nematoda</taxon>
        <taxon>Chromadorea</taxon>
        <taxon>Rhabditida</taxon>
        <taxon>Rhabditina</taxon>
        <taxon>Rhabditomorpha</taxon>
        <taxon>Rhabditoidea</taxon>
        <taxon>Rhabditidae</taxon>
        <taxon>Mesorhabditinae</taxon>
        <taxon>Mesorhabditis</taxon>
    </lineage>
</organism>
<evidence type="ECO:0000259" key="14">
    <source>
        <dbReference type="Pfam" id="PF17655"/>
    </source>
</evidence>
<feature type="non-terminal residue" evidence="15">
    <location>
        <position position="1"/>
    </location>
</feature>
<dbReference type="AlphaFoldDB" id="A0AA36C9H0"/>
<keyword evidence="5 11" id="KW-0851">Voltage-gated channel</keyword>
<gene>
    <name evidence="15" type="ORF">MSPICULIGERA_LOCUS3066</name>
</gene>
<dbReference type="SUPFAM" id="SSF81296">
    <property type="entry name" value="E set domains"/>
    <property type="match status" value="1"/>
</dbReference>
<feature type="transmembrane region" description="Helical" evidence="12">
    <location>
        <begin position="89"/>
        <end position="113"/>
    </location>
</feature>
<feature type="transmembrane region" description="Helical" evidence="12">
    <location>
        <begin position="430"/>
        <end position="453"/>
    </location>
</feature>
<dbReference type="GO" id="GO:0005886">
    <property type="term" value="C:plasma membrane"/>
    <property type="evidence" value="ECO:0007669"/>
    <property type="project" value="TreeGrafter"/>
</dbReference>
<keyword evidence="9 12" id="KW-0472">Membrane</keyword>
<feature type="domain" description="Inward rectifier potassium channel C-terminal" evidence="14">
    <location>
        <begin position="125"/>
        <end position="295"/>
    </location>
</feature>
<dbReference type="EMBL" id="CATQJA010000870">
    <property type="protein sequence ID" value="CAJ0564390.1"/>
    <property type="molecule type" value="Genomic_DNA"/>
</dbReference>
<dbReference type="GO" id="GO:0005242">
    <property type="term" value="F:inward rectifier potassium channel activity"/>
    <property type="evidence" value="ECO:0007669"/>
    <property type="project" value="InterPro"/>
</dbReference>
<evidence type="ECO:0000256" key="8">
    <source>
        <dbReference type="ARBA" id="ARBA00023065"/>
    </source>
</evidence>
<evidence type="ECO:0000313" key="15">
    <source>
        <dbReference type="EMBL" id="CAJ0564390.1"/>
    </source>
</evidence>
<evidence type="ECO:0000256" key="3">
    <source>
        <dbReference type="ARBA" id="ARBA00022538"/>
    </source>
</evidence>
<evidence type="ECO:0000256" key="12">
    <source>
        <dbReference type="SAM" id="Phobius"/>
    </source>
</evidence>
<evidence type="ECO:0000313" key="16">
    <source>
        <dbReference type="Proteomes" id="UP001177023"/>
    </source>
</evidence>
<sequence>MIDVKWRYMFVIFALVFISSWSFFATLYYMIAWFHGDLPEQLMEAGMNVNHTQCIANLEGFYASFLFAVETHHTIGYGHRYTTTECKTAGLVVCTQCICGLLIQSFMVGLVFAKMARPKKRAETIIFSEKAVICLRDGQLCFLCRVGDMRNTHLVEAHVRLQFITDRETSEGEIEPLHQYEMKVGPSITDDDRIFLVWPTTLCHVIDKESPLYEYAAHALSSAQFEIIVLLEGIVESTGMTAQARTSYLPTEILWGHRFRKLVTYQRSNGSYQIDYNLFNCTYPVKTPSSSAAEYYKSSRNSSEYFCHDHHEHRLDEVRSMESTPTPSILTSYPNSPLPNGIKPQNPDALNSSIPPPSIVVECPSNCASPNHADQKKKYTNCRPNNNIFNFYTRDTSCALSSGDLSGCTRPSTALSDLEEERDPLSPPPVYTTALTIGSVSVTFFLTILIYGRKTFNEAPFYQIVYCLAVVDWLHLLQHWLQIFPQQIFGWGGFPFSEWLQDSVIGMFSIKETGKWQLWILASS</sequence>
<keyword evidence="4 11" id="KW-0812">Transmembrane</keyword>
<keyword evidence="6 11" id="KW-0630">Potassium</keyword>
<dbReference type="Proteomes" id="UP001177023">
    <property type="component" value="Unassembled WGS sequence"/>
</dbReference>
<proteinExistence type="inferred from homology"/>
<dbReference type="Gene3D" id="2.60.40.1400">
    <property type="entry name" value="G protein-activated inward rectifier potassium channel 1"/>
    <property type="match status" value="1"/>
</dbReference>
<dbReference type="InterPro" id="IPR014756">
    <property type="entry name" value="Ig_E-set"/>
</dbReference>
<comment type="subcellular location">
    <subcellularLocation>
        <location evidence="1 11">Membrane</location>
        <topology evidence="1 11">Multi-pass membrane protein</topology>
    </subcellularLocation>
</comment>
<dbReference type="SUPFAM" id="SSF81324">
    <property type="entry name" value="Voltage-gated potassium channels"/>
    <property type="match status" value="1"/>
</dbReference>
<evidence type="ECO:0000256" key="1">
    <source>
        <dbReference type="ARBA" id="ARBA00004141"/>
    </source>
</evidence>
<dbReference type="InterPro" id="IPR016449">
    <property type="entry name" value="K_chnl_inward-rec_Kir"/>
</dbReference>